<protein>
    <submittedName>
        <fullName evidence="9">Glycosyltransferase family 2 protein</fullName>
    </submittedName>
</protein>
<keyword evidence="2" id="KW-0328">Glycosyltransferase</keyword>
<comment type="subcellular location">
    <subcellularLocation>
        <location evidence="1">Membrane</location>
        <topology evidence="1">Multi-pass membrane protein</topology>
    </subcellularLocation>
</comment>
<evidence type="ECO:0000256" key="2">
    <source>
        <dbReference type="ARBA" id="ARBA00022676"/>
    </source>
</evidence>
<comment type="caution">
    <text evidence="9">The sequence shown here is derived from an EMBL/GenBank/DDBJ whole genome shotgun (WGS) entry which is preliminary data.</text>
</comment>
<evidence type="ECO:0000259" key="8">
    <source>
        <dbReference type="Pfam" id="PF00535"/>
    </source>
</evidence>
<evidence type="ECO:0000256" key="6">
    <source>
        <dbReference type="ARBA" id="ARBA00023136"/>
    </source>
</evidence>
<dbReference type="SUPFAM" id="SSF53448">
    <property type="entry name" value="Nucleotide-diphospho-sugar transferases"/>
    <property type="match status" value="1"/>
</dbReference>
<name>A0ABS3QEL3_9BACT</name>
<dbReference type="PANTHER" id="PTHR48090:SF1">
    <property type="entry name" value="PROPHAGE BACTOPRENOL GLUCOSYL TRANSFERASE HOMOLOG"/>
    <property type="match status" value="1"/>
</dbReference>
<dbReference type="PANTHER" id="PTHR48090">
    <property type="entry name" value="UNDECAPRENYL-PHOSPHATE 4-DEOXY-4-FORMAMIDO-L-ARABINOSE TRANSFERASE-RELATED"/>
    <property type="match status" value="1"/>
</dbReference>
<dbReference type="EMBL" id="JAGETZ010000004">
    <property type="protein sequence ID" value="MBO2009531.1"/>
    <property type="molecule type" value="Genomic_DNA"/>
</dbReference>
<keyword evidence="6 7" id="KW-0472">Membrane</keyword>
<dbReference type="InterPro" id="IPR050256">
    <property type="entry name" value="Glycosyltransferase_2"/>
</dbReference>
<keyword evidence="3" id="KW-0808">Transferase</keyword>
<sequence length="317" mass="35965">MLNLTVANAPFLSIVSPVYRAEQLIDELIRRIQQSIEPITENYEIVLVDDRGPDNSWGRIVAQANRDSRIKGVRLSRNFGQHRAITAGLEHAKGEWVVVMDCDLQDQPEEIPKLLAEAQEGNDIVFARRVDRQDTALKRFSSWSFYRMLSYLTETKQDPAIANFGIYHRKVIDAVLSLRESIRYFPTMVRWVGFRTSAVAVEHAERSEGTSSYNFKRLLYLALDIILAYSDKPLRLAVKLGLGISVMAFIMVLIMLYRFATGQIVVLGYTSLIISVWFFSGLLLSVLGVVGLYVGKVFEQVKNRPLYLVDLAINLDA</sequence>
<accession>A0ABS3QEL3</accession>
<evidence type="ECO:0000256" key="5">
    <source>
        <dbReference type="ARBA" id="ARBA00022989"/>
    </source>
</evidence>
<dbReference type="InterPro" id="IPR029044">
    <property type="entry name" value="Nucleotide-diphossugar_trans"/>
</dbReference>
<keyword evidence="5 7" id="KW-1133">Transmembrane helix</keyword>
<dbReference type="Gene3D" id="3.90.550.10">
    <property type="entry name" value="Spore Coat Polysaccharide Biosynthesis Protein SpsA, Chain A"/>
    <property type="match status" value="1"/>
</dbReference>
<keyword evidence="10" id="KW-1185">Reference proteome</keyword>
<dbReference type="CDD" id="cd04187">
    <property type="entry name" value="DPM1_like_bac"/>
    <property type="match status" value="1"/>
</dbReference>
<evidence type="ECO:0000256" key="3">
    <source>
        <dbReference type="ARBA" id="ARBA00022679"/>
    </source>
</evidence>
<reference evidence="9 10" key="1">
    <citation type="submission" date="2021-03" db="EMBL/GenBank/DDBJ databases">
        <authorList>
            <person name="Kim M.K."/>
        </authorList>
    </citation>
    <scope>NUCLEOTIDE SEQUENCE [LARGE SCALE GENOMIC DNA]</scope>
    <source>
        <strain evidence="9 10">BT442</strain>
    </source>
</reference>
<evidence type="ECO:0000313" key="9">
    <source>
        <dbReference type="EMBL" id="MBO2009531.1"/>
    </source>
</evidence>
<evidence type="ECO:0000313" key="10">
    <source>
        <dbReference type="Proteomes" id="UP000664369"/>
    </source>
</evidence>
<feature type="transmembrane region" description="Helical" evidence="7">
    <location>
        <begin position="240"/>
        <end position="260"/>
    </location>
</feature>
<evidence type="ECO:0000256" key="1">
    <source>
        <dbReference type="ARBA" id="ARBA00004141"/>
    </source>
</evidence>
<feature type="domain" description="Glycosyltransferase 2-like" evidence="8">
    <location>
        <begin position="13"/>
        <end position="159"/>
    </location>
</feature>
<gene>
    <name evidence="9" type="ORF">J4E00_10750</name>
</gene>
<evidence type="ECO:0000256" key="4">
    <source>
        <dbReference type="ARBA" id="ARBA00022692"/>
    </source>
</evidence>
<proteinExistence type="predicted"/>
<dbReference type="Proteomes" id="UP000664369">
    <property type="component" value="Unassembled WGS sequence"/>
</dbReference>
<organism evidence="9 10">
    <name type="scientific">Hymenobacter negativus</name>
    <dbReference type="NCBI Taxonomy" id="2795026"/>
    <lineage>
        <taxon>Bacteria</taxon>
        <taxon>Pseudomonadati</taxon>
        <taxon>Bacteroidota</taxon>
        <taxon>Cytophagia</taxon>
        <taxon>Cytophagales</taxon>
        <taxon>Hymenobacteraceae</taxon>
        <taxon>Hymenobacter</taxon>
    </lineage>
</organism>
<dbReference type="Pfam" id="PF00535">
    <property type="entry name" value="Glycos_transf_2"/>
    <property type="match status" value="1"/>
</dbReference>
<feature type="transmembrane region" description="Helical" evidence="7">
    <location>
        <begin position="272"/>
        <end position="294"/>
    </location>
</feature>
<keyword evidence="4 7" id="KW-0812">Transmembrane</keyword>
<dbReference type="InterPro" id="IPR001173">
    <property type="entry name" value="Glyco_trans_2-like"/>
</dbReference>
<evidence type="ECO:0000256" key="7">
    <source>
        <dbReference type="SAM" id="Phobius"/>
    </source>
</evidence>